<dbReference type="Proteomes" id="UP000001055">
    <property type="component" value="Unassembled WGS sequence"/>
</dbReference>
<proteinExistence type="predicted"/>
<dbReference type="AlphaFoldDB" id="Q0U484"/>
<organism evidence="2 3">
    <name type="scientific">Phaeosphaeria nodorum (strain SN15 / ATCC MYA-4574 / FGSC 10173)</name>
    <name type="common">Glume blotch fungus</name>
    <name type="synonym">Parastagonospora nodorum</name>
    <dbReference type="NCBI Taxonomy" id="321614"/>
    <lineage>
        <taxon>Eukaryota</taxon>
        <taxon>Fungi</taxon>
        <taxon>Dikarya</taxon>
        <taxon>Ascomycota</taxon>
        <taxon>Pezizomycotina</taxon>
        <taxon>Dothideomycetes</taxon>
        <taxon>Pleosporomycetidae</taxon>
        <taxon>Pleosporales</taxon>
        <taxon>Pleosporineae</taxon>
        <taxon>Phaeosphaeriaceae</taxon>
        <taxon>Parastagonospora</taxon>
    </lineage>
</organism>
<evidence type="ECO:0000313" key="3">
    <source>
        <dbReference type="Proteomes" id="UP000001055"/>
    </source>
</evidence>
<name>Q0U484_PHANO</name>
<dbReference type="InParanoid" id="Q0U484"/>
<evidence type="ECO:0000313" key="2">
    <source>
        <dbReference type="EMBL" id="EAT79314.1"/>
    </source>
</evidence>
<sequence length="218" mass="23767">MPRQPYPLRFYDPSSHDTSFASKDTSGYGAVPRGMLTAPPVSQRLAASEIGTLPDDDNHRTTITLNITDSPADLRTGPSILGDPHGSLLAGPRLSTAMTRTDYRTGEDDAYPITSCTQRRRVIQCNGVHDDLTRAMGSGQGHRSWTCTSLSHTRCWTDTNGGSRKQMVFRAPQQEWQRRIQIHAFPMMAGGHSTAPRMAKGGGHEHSASGTSLPHRSA</sequence>
<reference evidence="3" key="1">
    <citation type="journal article" date="2007" name="Plant Cell">
        <title>Dothideomycete-plant interactions illuminated by genome sequencing and EST analysis of the wheat pathogen Stagonospora nodorum.</title>
        <authorList>
            <person name="Hane J.K."/>
            <person name="Lowe R.G."/>
            <person name="Solomon P.S."/>
            <person name="Tan K.C."/>
            <person name="Schoch C.L."/>
            <person name="Spatafora J.W."/>
            <person name="Crous P.W."/>
            <person name="Kodira C."/>
            <person name="Birren B.W."/>
            <person name="Galagan J.E."/>
            <person name="Torriani S.F."/>
            <person name="McDonald B.A."/>
            <person name="Oliver R.P."/>
        </authorList>
    </citation>
    <scope>NUCLEOTIDE SEQUENCE [LARGE SCALE GENOMIC DNA]</scope>
    <source>
        <strain evidence="3">SN15 / ATCC MYA-4574 / FGSC 10173</strain>
    </source>
</reference>
<dbReference type="EMBL" id="CH445350">
    <property type="protein sequence ID" value="EAT79314.1"/>
    <property type="molecule type" value="Genomic_DNA"/>
</dbReference>
<gene>
    <name evidence="2" type="ORF">SNOG_13430</name>
</gene>
<dbReference type="HOGENOM" id="CLU_1267298_0_0_1"/>
<evidence type="ECO:0000256" key="1">
    <source>
        <dbReference type="SAM" id="MobiDB-lite"/>
    </source>
</evidence>
<feature type="region of interest" description="Disordered" evidence="1">
    <location>
        <begin position="190"/>
        <end position="218"/>
    </location>
</feature>
<dbReference type="GeneID" id="5980559"/>
<dbReference type="RefSeq" id="XP_001803642.1">
    <property type="nucleotide sequence ID" value="XM_001803590.1"/>
</dbReference>
<feature type="compositionally biased region" description="Polar residues" evidence="1">
    <location>
        <begin position="208"/>
        <end position="218"/>
    </location>
</feature>
<dbReference type="VEuPathDB" id="FungiDB:JI435_134300"/>
<protein>
    <submittedName>
        <fullName evidence="2">Uncharacterized protein</fullName>
    </submittedName>
</protein>
<accession>Q0U484</accession>
<dbReference type="KEGG" id="pno:SNOG_13430"/>